<dbReference type="PANTHER" id="PTHR43433:SF5">
    <property type="entry name" value="AB HYDROLASE-1 DOMAIN-CONTAINING PROTEIN"/>
    <property type="match status" value="1"/>
</dbReference>
<dbReference type="RefSeq" id="WP_368375577.1">
    <property type="nucleotide sequence ID" value="NZ_JBFRYB010000001.1"/>
</dbReference>
<comment type="caution">
    <text evidence="2">The sequence shown here is derived from an EMBL/GenBank/DDBJ whole genome shotgun (WGS) entry which is preliminary data.</text>
</comment>
<gene>
    <name evidence="2" type="ORF">AB4875_08220</name>
</gene>
<evidence type="ECO:0000313" key="3">
    <source>
        <dbReference type="Proteomes" id="UP001557484"/>
    </source>
</evidence>
<dbReference type="Gene3D" id="3.40.50.1820">
    <property type="entry name" value="alpha/beta hydrolase"/>
    <property type="match status" value="1"/>
</dbReference>
<dbReference type="GO" id="GO:0016787">
    <property type="term" value="F:hydrolase activity"/>
    <property type="evidence" value="ECO:0007669"/>
    <property type="project" value="UniProtKB-KW"/>
</dbReference>
<keyword evidence="2" id="KW-0378">Hydrolase</keyword>
<dbReference type="EMBL" id="JBFRYB010000001">
    <property type="protein sequence ID" value="MEX1665474.1"/>
    <property type="molecule type" value="Genomic_DNA"/>
</dbReference>
<dbReference type="InterPro" id="IPR029058">
    <property type="entry name" value="AB_hydrolase_fold"/>
</dbReference>
<evidence type="ECO:0000313" key="2">
    <source>
        <dbReference type="EMBL" id="MEX1665474.1"/>
    </source>
</evidence>
<sequence>MEWTRDRIVVSDGIELAYEDIGEPDAPVILLIMGYASQLIVWPESFCHLLAEGGYRVIRFDNRDVGLSSKIDDDRPLNIIGLRLRQQFKLPLNVAYTLDDMTADTVALLDALNISRAHIVGASMGGMIAQLMAANYPERVSSLVSLMSSSSFGGMKPKVLWHILNKAAPDRESQITHSLKTWQLISSPELGDPEQQLRARIEAAYDRAHHPAGKARHMAAIMASGNRQKLLHKIKSPTLVIHGDKDPMLPLKGAKDTARRIPNARLEIIEGMGHDLPEALLDELVSLILGHVQGADAEA</sequence>
<dbReference type="SUPFAM" id="SSF53474">
    <property type="entry name" value="alpha/beta-Hydrolases"/>
    <property type="match status" value="1"/>
</dbReference>
<dbReference type="Proteomes" id="UP001557484">
    <property type="component" value="Unassembled WGS sequence"/>
</dbReference>
<keyword evidence="3" id="KW-1185">Reference proteome</keyword>
<organism evidence="2 3">
    <name type="scientific">Zhongshania arctica</name>
    <dbReference type="NCBI Taxonomy" id="3238302"/>
    <lineage>
        <taxon>Bacteria</taxon>
        <taxon>Pseudomonadati</taxon>
        <taxon>Pseudomonadota</taxon>
        <taxon>Gammaproteobacteria</taxon>
        <taxon>Cellvibrionales</taxon>
        <taxon>Spongiibacteraceae</taxon>
        <taxon>Zhongshania</taxon>
    </lineage>
</organism>
<protein>
    <submittedName>
        <fullName evidence="2">Alpha/beta fold hydrolase</fullName>
    </submittedName>
</protein>
<evidence type="ECO:0000259" key="1">
    <source>
        <dbReference type="Pfam" id="PF00561"/>
    </source>
</evidence>
<dbReference type="PANTHER" id="PTHR43433">
    <property type="entry name" value="HYDROLASE, ALPHA/BETA FOLD FAMILY PROTEIN"/>
    <property type="match status" value="1"/>
</dbReference>
<dbReference type="Pfam" id="PF00561">
    <property type="entry name" value="Abhydrolase_1"/>
    <property type="match status" value="1"/>
</dbReference>
<feature type="domain" description="AB hydrolase-1" evidence="1">
    <location>
        <begin position="27"/>
        <end position="276"/>
    </location>
</feature>
<reference evidence="2 3" key="1">
    <citation type="journal article" date="2011" name="Int. J. Syst. Evol. Microbiol.">
        <title>Zhongshania antarctica gen. nov., sp. nov. and Zhongshania guokunii sp. nov., gammaproteobacteria respectively isolated from coastal attached (fast) ice and surface seawater of the Antarctic.</title>
        <authorList>
            <person name="Li H.J."/>
            <person name="Zhang X.Y."/>
            <person name="Chen C.X."/>
            <person name="Zhang Y.J."/>
            <person name="Gao Z.M."/>
            <person name="Yu Y."/>
            <person name="Chen X.L."/>
            <person name="Chen B."/>
            <person name="Zhang Y.Z."/>
        </authorList>
    </citation>
    <scope>NUCLEOTIDE SEQUENCE [LARGE SCALE GENOMIC DNA]</scope>
    <source>
        <strain evidence="2 3">R06B22</strain>
    </source>
</reference>
<accession>A0ABV3TW87</accession>
<dbReference type="InterPro" id="IPR050471">
    <property type="entry name" value="AB_hydrolase"/>
</dbReference>
<name>A0ABV3TW87_9GAMM</name>
<proteinExistence type="predicted"/>
<dbReference type="InterPro" id="IPR000073">
    <property type="entry name" value="AB_hydrolase_1"/>
</dbReference>